<accession>A0A074J4D2</accession>
<evidence type="ECO:0000256" key="2">
    <source>
        <dbReference type="ARBA" id="ARBA00023015"/>
    </source>
</evidence>
<keyword evidence="7" id="KW-1185">Reference proteome</keyword>
<dbReference type="PROSITE" id="PS50931">
    <property type="entry name" value="HTH_LYSR"/>
    <property type="match status" value="1"/>
</dbReference>
<dbReference type="PANTHER" id="PTHR30419">
    <property type="entry name" value="HTH-TYPE TRANSCRIPTIONAL REGULATOR YBHD"/>
    <property type="match status" value="1"/>
</dbReference>
<dbReference type="InterPro" id="IPR000847">
    <property type="entry name" value="LysR_HTH_N"/>
</dbReference>
<reference evidence="6 7" key="1">
    <citation type="submission" date="2013-07" db="EMBL/GenBank/DDBJ databases">
        <title>Thioclava pacifica DSM 10166 Genome Sequencing.</title>
        <authorList>
            <person name="Lai Q."/>
            <person name="Shao Z."/>
        </authorList>
    </citation>
    <scope>NUCLEOTIDE SEQUENCE [LARGE SCALE GENOMIC DNA]</scope>
    <source>
        <strain evidence="6 7">DSM 10166</strain>
    </source>
</reference>
<feature type="domain" description="HTH lysR-type" evidence="5">
    <location>
        <begin position="13"/>
        <end position="70"/>
    </location>
</feature>
<comment type="caution">
    <text evidence="6">The sequence shown here is derived from an EMBL/GenBank/DDBJ whole genome shotgun (WGS) entry which is preliminary data.</text>
</comment>
<dbReference type="EMBL" id="AUND01000041">
    <property type="protein sequence ID" value="KEO50770.1"/>
    <property type="molecule type" value="Genomic_DNA"/>
</dbReference>
<keyword evidence="4" id="KW-0804">Transcription</keyword>
<dbReference type="Pfam" id="PF00126">
    <property type="entry name" value="HTH_1"/>
    <property type="match status" value="1"/>
</dbReference>
<evidence type="ECO:0000313" key="7">
    <source>
        <dbReference type="Proteomes" id="UP000027432"/>
    </source>
</evidence>
<comment type="similarity">
    <text evidence="1">Belongs to the LysR transcriptional regulatory family.</text>
</comment>
<dbReference type="InterPro" id="IPR036388">
    <property type="entry name" value="WH-like_DNA-bd_sf"/>
</dbReference>
<dbReference type="InterPro" id="IPR005119">
    <property type="entry name" value="LysR_subst-bd"/>
</dbReference>
<dbReference type="Gene3D" id="3.40.190.290">
    <property type="match status" value="1"/>
</dbReference>
<organism evidence="6 7">
    <name type="scientific">Thioclava pacifica DSM 10166</name>
    <dbReference type="NCBI Taxonomy" id="1353537"/>
    <lineage>
        <taxon>Bacteria</taxon>
        <taxon>Pseudomonadati</taxon>
        <taxon>Pseudomonadota</taxon>
        <taxon>Alphaproteobacteria</taxon>
        <taxon>Rhodobacterales</taxon>
        <taxon>Paracoccaceae</taxon>
        <taxon>Thioclava</taxon>
    </lineage>
</organism>
<name>A0A074J4D2_9RHOB</name>
<dbReference type="SUPFAM" id="SSF46785">
    <property type="entry name" value="Winged helix' DNA-binding domain"/>
    <property type="match status" value="1"/>
</dbReference>
<proteinExistence type="inferred from homology"/>
<evidence type="ECO:0000256" key="4">
    <source>
        <dbReference type="ARBA" id="ARBA00023163"/>
    </source>
</evidence>
<sequence length="318" mass="35446">MVKPYEQRFPWNLDWNLLRTFMVVVEQQGISRAAYFLGLKQPTISAALKRLEDTTGHELIVRKPNEFKVTRAGSLLYQECAQIFGSVSQLPSLLQSGAEELRGHISIATTSHVISEHYDAVLHDFAVAHPKVTFSIAVAESEEVVSRVQQNRASLGICLLHKIPANMRASVLYREYFGLFCGARHPLFGQERIELSEIEGETSVSFQTETEEGPLFPVAQLRARAKLAPGWRGVSSNLHELRRMIVAGVGIGALPLHVAKRDVESGRLRQLPPYTELPLVNIYLLTNPQRKQSDAEAAFLALCQAAITGTDLAERTYE</sequence>
<dbReference type="OrthoDB" id="7506954at2"/>
<evidence type="ECO:0000313" key="6">
    <source>
        <dbReference type="EMBL" id="KEO50770.1"/>
    </source>
</evidence>
<evidence type="ECO:0000256" key="1">
    <source>
        <dbReference type="ARBA" id="ARBA00009437"/>
    </source>
</evidence>
<dbReference type="Pfam" id="PF03466">
    <property type="entry name" value="LysR_substrate"/>
    <property type="match status" value="1"/>
</dbReference>
<dbReference type="eggNOG" id="COG0583">
    <property type="taxonomic scope" value="Bacteria"/>
</dbReference>
<dbReference type="GO" id="GO:0003677">
    <property type="term" value="F:DNA binding"/>
    <property type="evidence" value="ECO:0007669"/>
    <property type="project" value="UniProtKB-KW"/>
</dbReference>
<dbReference type="AlphaFoldDB" id="A0A074J4D2"/>
<dbReference type="CDD" id="cd05466">
    <property type="entry name" value="PBP2_LTTR_substrate"/>
    <property type="match status" value="1"/>
</dbReference>
<keyword evidence="3" id="KW-0238">DNA-binding</keyword>
<dbReference type="Gene3D" id="1.10.10.10">
    <property type="entry name" value="Winged helix-like DNA-binding domain superfamily/Winged helix DNA-binding domain"/>
    <property type="match status" value="1"/>
</dbReference>
<dbReference type="InterPro" id="IPR050950">
    <property type="entry name" value="HTH-type_LysR_regulators"/>
</dbReference>
<evidence type="ECO:0000256" key="3">
    <source>
        <dbReference type="ARBA" id="ARBA00023125"/>
    </source>
</evidence>
<dbReference type="Proteomes" id="UP000027432">
    <property type="component" value="Unassembled WGS sequence"/>
</dbReference>
<dbReference type="GO" id="GO:0005829">
    <property type="term" value="C:cytosol"/>
    <property type="evidence" value="ECO:0007669"/>
    <property type="project" value="TreeGrafter"/>
</dbReference>
<dbReference type="PRINTS" id="PR00039">
    <property type="entry name" value="HTHLYSR"/>
</dbReference>
<protein>
    <submittedName>
        <fullName evidence="6">LysR family transcriptional regulator</fullName>
    </submittedName>
</protein>
<keyword evidence="2" id="KW-0805">Transcription regulation</keyword>
<evidence type="ECO:0000259" key="5">
    <source>
        <dbReference type="PROSITE" id="PS50931"/>
    </source>
</evidence>
<dbReference type="RefSeq" id="WP_038079942.1">
    <property type="nucleotide sequence ID" value="NZ_AUND01000041.1"/>
</dbReference>
<gene>
    <name evidence="6" type="ORF">TP2_14170</name>
</gene>
<dbReference type="STRING" id="1353537.TP2_14170"/>
<dbReference type="InterPro" id="IPR036390">
    <property type="entry name" value="WH_DNA-bd_sf"/>
</dbReference>
<dbReference type="GO" id="GO:0003700">
    <property type="term" value="F:DNA-binding transcription factor activity"/>
    <property type="evidence" value="ECO:0007669"/>
    <property type="project" value="InterPro"/>
</dbReference>
<dbReference type="SUPFAM" id="SSF53850">
    <property type="entry name" value="Periplasmic binding protein-like II"/>
    <property type="match status" value="1"/>
</dbReference>